<feature type="domain" description="3CxxC-type" evidence="4">
    <location>
        <begin position="9"/>
        <end position="105"/>
    </location>
</feature>
<dbReference type="Pfam" id="PF13695">
    <property type="entry name" value="Zn_ribbon_3CxxC"/>
    <property type="match status" value="1"/>
</dbReference>
<keyword evidence="3" id="KW-0862">Zinc</keyword>
<dbReference type="AlphaFoldDB" id="A9UTA6"/>
<keyword evidence="1" id="KW-0479">Metal-binding</keyword>
<dbReference type="SUPFAM" id="SSF56399">
    <property type="entry name" value="ADP-ribosylation"/>
    <property type="match status" value="1"/>
</dbReference>
<dbReference type="Gene3D" id="3.90.228.10">
    <property type="match status" value="1"/>
</dbReference>
<evidence type="ECO:0000313" key="6">
    <source>
        <dbReference type="Proteomes" id="UP000001357"/>
    </source>
</evidence>
<dbReference type="Proteomes" id="UP000001357">
    <property type="component" value="Unassembled WGS sequence"/>
</dbReference>
<evidence type="ECO:0000256" key="3">
    <source>
        <dbReference type="ARBA" id="ARBA00022833"/>
    </source>
</evidence>
<evidence type="ECO:0000256" key="2">
    <source>
        <dbReference type="ARBA" id="ARBA00022771"/>
    </source>
</evidence>
<reference evidence="5 6" key="1">
    <citation type="journal article" date="2008" name="Nature">
        <title>The genome of the choanoflagellate Monosiga brevicollis and the origin of metazoans.</title>
        <authorList>
            <consortium name="JGI Sequencing"/>
            <person name="King N."/>
            <person name="Westbrook M.J."/>
            <person name="Young S.L."/>
            <person name="Kuo A."/>
            <person name="Abedin M."/>
            <person name="Chapman J."/>
            <person name="Fairclough S."/>
            <person name="Hellsten U."/>
            <person name="Isogai Y."/>
            <person name="Letunic I."/>
            <person name="Marr M."/>
            <person name="Pincus D."/>
            <person name="Putnam N."/>
            <person name="Rokas A."/>
            <person name="Wright K.J."/>
            <person name="Zuzow R."/>
            <person name="Dirks W."/>
            <person name="Good M."/>
            <person name="Goodstein D."/>
            <person name="Lemons D."/>
            <person name="Li W."/>
            <person name="Lyons J.B."/>
            <person name="Morris A."/>
            <person name="Nichols S."/>
            <person name="Richter D.J."/>
            <person name="Salamov A."/>
            <person name="Bork P."/>
            <person name="Lim W.A."/>
            <person name="Manning G."/>
            <person name="Miller W.T."/>
            <person name="McGinnis W."/>
            <person name="Shapiro H."/>
            <person name="Tjian R."/>
            <person name="Grigoriev I.V."/>
            <person name="Rokhsar D."/>
        </authorList>
    </citation>
    <scope>NUCLEOTIDE SEQUENCE [LARGE SCALE GENOMIC DNA]</scope>
    <source>
        <strain evidence="6">MX1 / ATCC 50154</strain>
    </source>
</reference>
<dbReference type="GO" id="GO:0008270">
    <property type="term" value="F:zinc ion binding"/>
    <property type="evidence" value="ECO:0007669"/>
    <property type="project" value="UniProtKB-KW"/>
</dbReference>
<dbReference type="GeneID" id="5889127"/>
<dbReference type="KEGG" id="mbr:MONBRDRAFT_31459"/>
<protein>
    <recommendedName>
        <fullName evidence="4">3CxxC-type domain-containing protein</fullName>
    </recommendedName>
</protein>
<accession>A9UTA6</accession>
<dbReference type="InParanoid" id="A9UTA6"/>
<name>A9UTA6_MONBE</name>
<evidence type="ECO:0000256" key="1">
    <source>
        <dbReference type="ARBA" id="ARBA00022723"/>
    </source>
</evidence>
<dbReference type="InterPro" id="IPR027377">
    <property type="entry name" value="ZAR1/RTP1-5-like_Znf-3CxxC"/>
</dbReference>
<organism evidence="5 6">
    <name type="scientific">Monosiga brevicollis</name>
    <name type="common">Choanoflagellate</name>
    <dbReference type="NCBI Taxonomy" id="81824"/>
    <lineage>
        <taxon>Eukaryota</taxon>
        <taxon>Choanoflagellata</taxon>
        <taxon>Craspedida</taxon>
        <taxon>Salpingoecidae</taxon>
        <taxon>Monosiga</taxon>
    </lineage>
</organism>
<evidence type="ECO:0000259" key="4">
    <source>
        <dbReference type="Pfam" id="PF13695"/>
    </source>
</evidence>
<proteinExistence type="predicted"/>
<dbReference type="RefSeq" id="XP_001743634.1">
    <property type="nucleotide sequence ID" value="XM_001743582.1"/>
</dbReference>
<sequence>MPSVCIKGVARFRHDGKVWTSHNAWCSFTEDKNGRPRPIKFYGQRPRSGGPYAKPWFGKQELDRMKKQAKRMFQRMADKHQASGQVRHAPDMKPHEEGLCERCQELKFPCNGMLVDVMGKQFTINKRDRLERKKRLRDGEKKTLYHQTSRDVAELIKKTQEMKPGQVGLAGGGIYFALSPEDTHGKAQHLGPILECTVYLGNTKQLGPSGDPSLDFQKLQNDPEGPYDSVLILRDRPEYVVYMSDQVEDICYHN</sequence>
<keyword evidence="2" id="KW-0863">Zinc-finger</keyword>
<evidence type="ECO:0000313" key="5">
    <source>
        <dbReference type="EMBL" id="EDQ91212.1"/>
    </source>
</evidence>
<gene>
    <name evidence="5" type="ORF">MONBRDRAFT_31459</name>
</gene>
<keyword evidence="6" id="KW-1185">Reference proteome</keyword>
<dbReference type="EMBL" id="CH991545">
    <property type="protein sequence ID" value="EDQ91212.1"/>
    <property type="molecule type" value="Genomic_DNA"/>
</dbReference>